<organism evidence="1 2">
    <name type="scientific">Racocetra persica</name>
    <dbReference type="NCBI Taxonomy" id="160502"/>
    <lineage>
        <taxon>Eukaryota</taxon>
        <taxon>Fungi</taxon>
        <taxon>Fungi incertae sedis</taxon>
        <taxon>Mucoromycota</taxon>
        <taxon>Glomeromycotina</taxon>
        <taxon>Glomeromycetes</taxon>
        <taxon>Diversisporales</taxon>
        <taxon>Gigasporaceae</taxon>
        <taxon>Racocetra</taxon>
    </lineage>
</organism>
<keyword evidence="2" id="KW-1185">Reference proteome</keyword>
<accession>A0ACA9L3N3</accession>
<proteinExistence type="predicted"/>
<dbReference type="Proteomes" id="UP000789920">
    <property type="component" value="Unassembled WGS sequence"/>
</dbReference>
<protein>
    <submittedName>
        <fullName evidence="1">12929_t:CDS:1</fullName>
    </submittedName>
</protein>
<name>A0ACA9L3N3_9GLOM</name>
<gene>
    <name evidence="1" type="ORF">RPERSI_LOCUS2167</name>
</gene>
<dbReference type="EMBL" id="CAJVQC010002288">
    <property type="protein sequence ID" value="CAG8508896.1"/>
    <property type="molecule type" value="Genomic_DNA"/>
</dbReference>
<evidence type="ECO:0000313" key="1">
    <source>
        <dbReference type="EMBL" id="CAG8508896.1"/>
    </source>
</evidence>
<sequence>MPKYKRIDQFKGIQIHLHVYQEPTNYKNKHIVVVRYENRSIEFVDKTKIEDIDAVIYATGYQIEFLFLDRHRTKIKDIDTVIYATGYQIEFPFLDRAFYSNSELCPTCPICHAQSSIPDNRIKTPIESTSNNNQESNKINEDENDHIKSEDESKEDEDRNNYNKDDNKSRDESEDNEKGDEDYNNENDEDYNNKNDENYNEYNDNIIDDNNRLINIKKLIEEIGGEINDESEMNIEEGSSQISAKTLA</sequence>
<feature type="non-terminal residue" evidence="1">
    <location>
        <position position="248"/>
    </location>
</feature>
<comment type="caution">
    <text evidence="1">The sequence shown here is derived from an EMBL/GenBank/DDBJ whole genome shotgun (WGS) entry which is preliminary data.</text>
</comment>
<evidence type="ECO:0000313" key="2">
    <source>
        <dbReference type="Proteomes" id="UP000789920"/>
    </source>
</evidence>
<reference evidence="1" key="1">
    <citation type="submission" date="2021-06" db="EMBL/GenBank/DDBJ databases">
        <authorList>
            <person name="Kallberg Y."/>
            <person name="Tangrot J."/>
            <person name="Rosling A."/>
        </authorList>
    </citation>
    <scope>NUCLEOTIDE SEQUENCE</scope>
    <source>
        <strain evidence="1">MA461A</strain>
    </source>
</reference>